<dbReference type="PROSITE" id="PS50943">
    <property type="entry name" value="HTH_CROC1"/>
    <property type="match status" value="1"/>
</dbReference>
<dbReference type="InterPro" id="IPR001387">
    <property type="entry name" value="Cro/C1-type_HTH"/>
</dbReference>
<name>A0A318L8M0_9PSEU</name>
<accession>A0A318L8M0</accession>
<comment type="caution">
    <text evidence="2">The sequence shown here is derived from an EMBL/GenBank/DDBJ whole genome shotgun (WGS) entry which is preliminary data.</text>
</comment>
<gene>
    <name evidence="2" type="ORF">BA062_38790</name>
</gene>
<evidence type="ECO:0000259" key="1">
    <source>
        <dbReference type="PROSITE" id="PS50943"/>
    </source>
</evidence>
<dbReference type="RefSeq" id="WP_110344220.1">
    <property type="nucleotide sequence ID" value="NZ_MASU01000039.1"/>
</dbReference>
<sequence length="81" mass="8713">MPRPTQLPFSGTRLARLRARAGLTNAELAERCGQLGHPVHHTTLGKLERGVQMPRPGLPPVLAEALDVELDDLLDDARAAG</sequence>
<feature type="domain" description="HTH cro/C1-type" evidence="1">
    <location>
        <begin position="14"/>
        <end position="73"/>
    </location>
</feature>
<dbReference type="AlphaFoldDB" id="A0A318L8M0"/>
<dbReference type="SMART" id="SM00530">
    <property type="entry name" value="HTH_XRE"/>
    <property type="match status" value="1"/>
</dbReference>
<reference evidence="2 3" key="1">
    <citation type="submission" date="2016-07" db="EMBL/GenBank/DDBJ databases">
        <title>Draft genome sequence of Prauserella sp. YIM 121212, isolated from alkaline soil.</title>
        <authorList>
            <person name="Ruckert C."/>
            <person name="Albersmeier A."/>
            <person name="Jiang C.-L."/>
            <person name="Jiang Y."/>
            <person name="Kalinowski J."/>
            <person name="Schneider O."/>
            <person name="Winkler A."/>
            <person name="Zotchev S.B."/>
        </authorList>
    </citation>
    <scope>NUCLEOTIDE SEQUENCE [LARGE SCALE GENOMIC DNA]</scope>
    <source>
        <strain evidence="2 3">YIM 121212</strain>
    </source>
</reference>
<dbReference type="Gene3D" id="1.10.260.40">
    <property type="entry name" value="lambda repressor-like DNA-binding domains"/>
    <property type="match status" value="1"/>
</dbReference>
<evidence type="ECO:0000313" key="2">
    <source>
        <dbReference type="EMBL" id="PXY16489.1"/>
    </source>
</evidence>
<dbReference type="Pfam" id="PF13560">
    <property type="entry name" value="HTH_31"/>
    <property type="match status" value="1"/>
</dbReference>
<protein>
    <recommendedName>
        <fullName evidence="1">HTH cro/C1-type domain-containing protein</fullName>
    </recommendedName>
</protein>
<dbReference type="SUPFAM" id="SSF47413">
    <property type="entry name" value="lambda repressor-like DNA-binding domains"/>
    <property type="match status" value="1"/>
</dbReference>
<dbReference type="InterPro" id="IPR010982">
    <property type="entry name" value="Lambda_DNA-bd_dom_sf"/>
</dbReference>
<dbReference type="Proteomes" id="UP000247892">
    <property type="component" value="Unassembled WGS sequence"/>
</dbReference>
<dbReference type="CDD" id="cd00093">
    <property type="entry name" value="HTH_XRE"/>
    <property type="match status" value="1"/>
</dbReference>
<dbReference type="EMBL" id="MASU01000039">
    <property type="protein sequence ID" value="PXY16489.1"/>
    <property type="molecule type" value="Genomic_DNA"/>
</dbReference>
<evidence type="ECO:0000313" key="3">
    <source>
        <dbReference type="Proteomes" id="UP000247892"/>
    </source>
</evidence>
<proteinExistence type="predicted"/>
<keyword evidence="3" id="KW-1185">Reference proteome</keyword>
<dbReference type="GO" id="GO:0003677">
    <property type="term" value="F:DNA binding"/>
    <property type="evidence" value="ECO:0007669"/>
    <property type="project" value="InterPro"/>
</dbReference>
<organism evidence="2 3">
    <name type="scientific">Prauserella flavalba</name>
    <dbReference type="NCBI Taxonomy" id="1477506"/>
    <lineage>
        <taxon>Bacteria</taxon>
        <taxon>Bacillati</taxon>
        <taxon>Actinomycetota</taxon>
        <taxon>Actinomycetes</taxon>
        <taxon>Pseudonocardiales</taxon>
        <taxon>Pseudonocardiaceae</taxon>
        <taxon>Prauserella</taxon>
    </lineage>
</organism>